<proteinExistence type="predicted"/>
<dbReference type="Proteomes" id="UP000005222">
    <property type="component" value="Chromosome H"/>
</dbReference>
<evidence type="ECO:0000313" key="4">
    <source>
        <dbReference type="EMBL" id="CCE81216.1"/>
    </source>
</evidence>
<dbReference type="InterPro" id="IPR039100">
    <property type="entry name" value="Sdo1/SBDS-like"/>
</dbReference>
<dbReference type="Proteomes" id="UP000005222">
    <property type="component" value="Chromosome G"/>
</dbReference>
<dbReference type="OrthoDB" id="2567806at2759"/>
<dbReference type="Gene3D" id="3.30.1250.10">
    <property type="entry name" value="Ribosome maturation protein SBDS, N-terminal domain"/>
    <property type="match status" value="1"/>
</dbReference>
<evidence type="ECO:0000313" key="3">
    <source>
        <dbReference type="EMBL" id="CCE80451.1"/>
    </source>
</evidence>
<evidence type="ECO:0000259" key="2">
    <source>
        <dbReference type="Pfam" id="PF01172"/>
    </source>
</evidence>
<dbReference type="InterPro" id="IPR019783">
    <property type="entry name" value="SDO1/SBDS_N"/>
</dbReference>
<reference evidence="4" key="1">
    <citation type="submission" date="2011-10" db="EMBL/GenBank/DDBJ databases">
        <authorList>
            <person name="Genoscope - CEA"/>
        </authorList>
    </citation>
    <scope>NUCLEOTIDE SEQUENCE</scope>
</reference>
<dbReference type="SUPFAM" id="SSF89895">
    <property type="entry name" value="FYSH domain"/>
    <property type="match status" value="1"/>
</dbReference>
<organism evidence="4 5">
    <name type="scientific">Pichia sorbitophila (strain ATCC MYA-4447 / BCRC 22081 / CBS 7064 / NBRC 10061 / NRRL Y-12695)</name>
    <name type="common">Hybrid yeast</name>
    <dbReference type="NCBI Taxonomy" id="559304"/>
    <lineage>
        <taxon>Eukaryota</taxon>
        <taxon>Fungi</taxon>
        <taxon>Dikarya</taxon>
        <taxon>Ascomycota</taxon>
        <taxon>Saccharomycotina</taxon>
        <taxon>Pichiomycetes</taxon>
        <taxon>Debaryomycetaceae</taxon>
        <taxon>Millerozyma</taxon>
    </lineage>
</organism>
<dbReference type="eggNOG" id="ENOG502S9SB">
    <property type="taxonomic scope" value="Eukaryota"/>
</dbReference>
<dbReference type="InterPro" id="IPR036786">
    <property type="entry name" value="Ribosome_mat_SBDS_N_sf"/>
</dbReference>
<evidence type="ECO:0000256" key="1">
    <source>
        <dbReference type="SAM" id="MobiDB-lite"/>
    </source>
</evidence>
<evidence type="ECO:0000313" key="5">
    <source>
        <dbReference type="Proteomes" id="UP000005222"/>
    </source>
</evidence>
<protein>
    <submittedName>
        <fullName evidence="4">Piso0_003568 protein</fullName>
    </submittedName>
</protein>
<accession>G8YG99</accession>
<dbReference type="HOGENOM" id="CLU_137480_1_2_1"/>
<dbReference type="PANTHER" id="PTHR10927">
    <property type="entry name" value="RIBOSOME MATURATION PROTEIN SBDS"/>
    <property type="match status" value="1"/>
</dbReference>
<feature type="region of interest" description="Disordered" evidence="1">
    <location>
        <begin position="90"/>
        <end position="112"/>
    </location>
</feature>
<feature type="domain" description="Ribosome maturation protein SDO1/SBDS N-terminal" evidence="2">
    <location>
        <begin position="5"/>
        <end position="94"/>
    </location>
</feature>
<dbReference type="PANTHER" id="PTHR10927:SF2">
    <property type="entry name" value="RESTRICTION OF TELOMERE CAPPING PROTEIN 3"/>
    <property type="match status" value="1"/>
</dbReference>
<dbReference type="Pfam" id="PF01172">
    <property type="entry name" value="SBDS_N"/>
    <property type="match status" value="1"/>
</dbReference>
<dbReference type="STRING" id="559304.G8YG99"/>
<keyword evidence="5" id="KW-1185">Reference proteome</keyword>
<dbReference type="FunCoup" id="G8YG99">
    <property type="interactions" value="271"/>
</dbReference>
<reference evidence="5" key="2">
    <citation type="journal article" date="2012" name="G3 (Bethesda)">
        <title>Pichia sorbitophila, an interspecies yeast hybrid reveals early steps of genome resolution following polyploidization.</title>
        <authorList>
            <person name="Leh Louis V."/>
            <person name="Despons L."/>
            <person name="Friedrich A."/>
            <person name="Martin T."/>
            <person name="Durrens P."/>
            <person name="Casaregola S."/>
            <person name="Neuveglise C."/>
            <person name="Fairhead C."/>
            <person name="Marck C."/>
            <person name="Cruz J.A."/>
            <person name="Straub M.L."/>
            <person name="Kugler V."/>
            <person name="Sacerdot C."/>
            <person name="Uzunov Z."/>
            <person name="Thierry A."/>
            <person name="Weiss S."/>
            <person name="Bleykasten C."/>
            <person name="De Montigny J."/>
            <person name="Jacques N."/>
            <person name="Jung P."/>
            <person name="Lemaire M."/>
            <person name="Mallet S."/>
            <person name="Morel G."/>
            <person name="Richard G.F."/>
            <person name="Sarkar A."/>
            <person name="Savel G."/>
            <person name="Schacherer J."/>
            <person name="Seret M.L."/>
            <person name="Talla E."/>
            <person name="Samson G."/>
            <person name="Jubin C."/>
            <person name="Poulain J."/>
            <person name="Vacherie B."/>
            <person name="Barbe V."/>
            <person name="Pelletier E."/>
            <person name="Sherman D.J."/>
            <person name="Westhof E."/>
            <person name="Weissenbach J."/>
            <person name="Baret P.V."/>
            <person name="Wincker P."/>
            <person name="Gaillardin C."/>
            <person name="Dujon B."/>
            <person name="Souciet J.L."/>
        </authorList>
    </citation>
    <scope>NUCLEOTIDE SEQUENCE [LARGE SCALE GENOMIC DNA]</scope>
    <source>
        <strain evidence="5">ATCC MYA-4447 / BCRC 22081 / CBS 7064 / NBRC 10061 / NRRL Y-12695</strain>
    </source>
</reference>
<dbReference type="InParanoid" id="G8YG99"/>
<gene>
    <name evidence="4" type="primary">Piso0_003568</name>
    <name evidence="3" type="ORF">GNLVRS01_PISO0G15186g</name>
    <name evidence="4" type="ORF">GNLVRS01_PISO0H15187g</name>
</gene>
<dbReference type="EMBL" id="FO082053">
    <property type="protein sequence ID" value="CCE80451.1"/>
    <property type="molecule type" value="Genomic_DNA"/>
</dbReference>
<sequence length="112" mass="12536">MGEPYKIFYGGKENDFAVFIESPETVEKYKHDTTIPLIDVVSIYKIFVNRQGGSEGVLDEASKSELQNEFNTADKDEIIKKIIRDGSIRNKTEIHRGHNSHNDSYGAGATGN</sequence>
<dbReference type="OMA" id="APHKIFY"/>
<dbReference type="EMBL" id="FO082052">
    <property type="protein sequence ID" value="CCE81216.1"/>
    <property type="molecule type" value="Genomic_DNA"/>
</dbReference>
<dbReference type="AlphaFoldDB" id="G8YG99"/>
<name>G8YG99_PICSO</name>